<name>A0AAP4D592_9PROT</name>
<dbReference type="Gene3D" id="3.20.20.70">
    <property type="entry name" value="Aldolase class I"/>
    <property type="match status" value="1"/>
</dbReference>
<sequence length="225" mass="22830">MSEQEHWLEADEAETKLIVFGPPAFAADFADQLETALETGAVAAFVLDPAALAEAPPGHEAGALQAACRRNGAALFLLDDARMARQIDADGVHLRDPETVEAARAVLGAERLIGVSCGLSRHLAMVAGEAGADYVMFGALEGSAAPGHPTPDAPAGVDQLAETAAWWNDLFVLPVAVAGGPSAENAEALVRAGAAFLAVKGDAALAAVARTLAATIREAGSGTQG</sequence>
<dbReference type="GO" id="GO:0005737">
    <property type="term" value="C:cytoplasm"/>
    <property type="evidence" value="ECO:0007669"/>
    <property type="project" value="TreeGrafter"/>
</dbReference>
<evidence type="ECO:0000313" key="4">
    <source>
        <dbReference type="EMBL" id="MDF1586704.1"/>
    </source>
</evidence>
<dbReference type="Proteomes" id="UP001301140">
    <property type="component" value="Unassembled WGS sequence"/>
</dbReference>
<evidence type="ECO:0000256" key="1">
    <source>
        <dbReference type="ARBA" id="ARBA00004948"/>
    </source>
</evidence>
<dbReference type="PANTHER" id="PTHR20857">
    <property type="entry name" value="THIAMINE-PHOSPHATE PYROPHOSPHORYLASE"/>
    <property type="match status" value="1"/>
</dbReference>
<dbReference type="InterPro" id="IPR022998">
    <property type="entry name" value="ThiamineP_synth_TenI"/>
</dbReference>
<dbReference type="GO" id="GO:0009228">
    <property type="term" value="P:thiamine biosynthetic process"/>
    <property type="evidence" value="ECO:0007669"/>
    <property type="project" value="UniProtKB-KW"/>
</dbReference>
<evidence type="ECO:0000259" key="3">
    <source>
        <dbReference type="Pfam" id="PF02581"/>
    </source>
</evidence>
<dbReference type="SUPFAM" id="SSF51391">
    <property type="entry name" value="Thiamin phosphate synthase"/>
    <property type="match status" value="1"/>
</dbReference>
<feature type="domain" description="Thiamine phosphate synthase/TenI" evidence="3">
    <location>
        <begin position="24"/>
        <end position="199"/>
    </location>
</feature>
<comment type="caution">
    <text evidence="4">The sequence shown here is derived from an EMBL/GenBank/DDBJ whole genome shotgun (WGS) entry which is preliminary data.</text>
</comment>
<gene>
    <name evidence="4" type="ORF">PZ740_09955</name>
</gene>
<dbReference type="EMBL" id="JARGEQ010000092">
    <property type="protein sequence ID" value="MDF1586704.1"/>
    <property type="molecule type" value="Genomic_DNA"/>
</dbReference>
<dbReference type="AlphaFoldDB" id="A0AAP4D592"/>
<accession>A0AAP4D592</accession>
<protein>
    <submittedName>
        <fullName evidence="4">Thiamine phosphate synthase</fullName>
    </submittedName>
</protein>
<proteinExistence type="predicted"/>
<reference evidence="4 5" key="1">
    <citation type="submission" date="2023-03" db="EMBL/GenBank/DDBJ databases">
        <title>YIM 152171 draft genome.</title>
        <authorList>
            <person name="Yang Z."/>
        </authorList>
    </citation>
    <scope>NUCLEOTIDE SEQUENCE [LARGE SCALE GENOMIC DNA]</scope>
    <source>
        <strain evidence="4 5">YIM 152171</strain>
    </source>
</reference>
<dbReference type="CDD" id="cd00564">
    <property type="entry name" value="TMP_TenI"/>
    <property type="match status" value="1"/>
</dbReference>
<dbReference type="InterPro" id="IPR013785">
    <property type="entry name" value="Aldolase_TIM"/>
</dbReference>
<dbReference type="PANTHER" id="PTHR20857:SF15">
    <property type="entry name" value="THIAMINE-PHOSPHATE SYNTHASE"/>
    <property type="match status" value="1"/>
</dbReference>
<dbReference type="InterPro" id="IPR036206">
    <property type="entry name" value="ThiamineP_synth_sf"/>
</dbReference>
<dbReference type="RefSeq" id="WP_327789122.1">
    <property type="nucleotide sequence ID" value="NZ_JARGEQ010000092.1"/>
</dbReference>
<evidence type="ECO:0000256" key="2">
    <source>
        <dbReference type="ARBA" id="ARBA00022977"/>
    </source>
</evidence>
<keyword evidence="5" id="KW-1185">Reference proteome</keyword>
<evidence type="ECO:0000313" key="5">
    <source>
        <dbReference type="Proteomes" id="UP001301140"/>
    </source>
</evidence>
<keyword evidence="2" id="KW-0784">Thiamine biosynthesis</keyword>
<organism evidence="4 5">
    <name type="scientific">Marinimicrococcus flavescens</name>
    <dbReference type="NCBI Taxonomy" id="3031815"/>
    <lineage>
        <taxon>Bacteria</taxon>
        <taxon>Pseudomonadati</taxon>
        <taxon>Pseudomonadota</taxon>
        <taxon>Alphaproteobacteria</taxon>
        <taxon>Geminicoccales</taxon>
        <taxon>Geminicoccaceae</taxon>
        <taxon>Marinimicrococcus</taxon>
    </lineage>
</organism>
<dbReference type="GO" id="GO:0004789">
    <property type="term" value="F:thiamine-phosphate diphosphorylase activity"/>
    <property type="evidence" value="ECO:0007669"/>
    <property type="project" value="TreeGrafter"/>
</dbReference>
<comment type="pathway">
    <text evidence="1">Cofactor biosynthesis; thiamine diphosphate biosynthesis.</text>
</comment>
<dbReference type="Pfam" id="PF02581">
    <property type="entry name" value="TMP-TENI"/>
    <property type="match status" value="1"/>
</dbReference>